<dbReference type="Proteomes" id="UP001219956">
    <property type="component" value="Unassembled WGS sequence"/>
</dbReference>
<dbReference type="InterPro" id="IPR013587">
    <property type="entry name" value="Nitrate/nitrite_sensing"/>
</dbReference>
<gene>
    <name evidence="7" type="ORF">PQU95_01675</name>
</gene>
<dbReference type="SMART" id="SM00283">
    <property type="entry name" value="MA"/>
    <property type="match status" value="1"/>
</dbReference>
<feature type="transmembrane region" description="Helical" evidence="4">
    <location>
        <begin position="304"/>
        <end position="326"/>
    </location>
</feature>
<evidence type="ECO:0000259" key="6">
    <source>
        <dbReference type="PROSITE" id="PS50885"/>
    </source>
</evidence>
<evidence type="ECO:0000313" key="8">
    <source>
        <dbReference type="Proteomes" id="UP001219956"/>
    </source>
</evidence>
<accession>A0ABT5ITP3</accession>
<evidence type="ECO:0000313" key="7">
    <source>
        <dbReference type="EMBL" id="MDC7715932.1"/>
    </source>
</evidence>
<keyword evidence="8" id="KW-1185">Reference proteome</keyword>
<comment type="caution">
    <text evidence="7">The sequence shown here is derived from an EMBL/GenBank/DDBJ whole genome shotgun (WGS) entry which is preliminary data.</text>
</comment>
<evidence type="ECO:0000256" key="3">
    <source>
        <dbReference type="PROSITE-ProRule" id="PRU00284"/>
    </source>
</evidence>
<comment type="similarity">
    <text evidence="2">Belongs to the methyl-accepting chemotaxis (MCP) protein family.</text>
</comment>
<keyword evidence="1 3" id="KW-0807">Transducer</keyword>
<dbReference type="PROSITE" id="PS50111">
    <property type="entry name" value="CHEMOTAXIS_TRANSDUC_2"/>
    <property type="match status" value="1"/>
</dbReference>
<dbReference type="RefSeq" id="WP_272750413.1">
    <property type="nucleotide sequence ID" value="NZ_JAQQLF010000002.1"/>
</dbReference>
<dbReference type="EMBL" id="JAQQLF010000002">
    <property type="protein sequence ID" value="MDC7715932.1"/>
    <property type="molecule type" value="Genomic_DNA"/>
</dbReference>
<protein>
    <submittedName>
        <fullName evidence="7">Methyl-accepting chemotaxis protein</fullName>
    </submittedName>
</protein>
<keyword evidence="4" id="KW-1133">Transmembrane helix</keyword>
<reference evidence="7 8" key="1">
    <citation type="submission" date="2023-01" db="EMBL/GenBank/DDBJ databases">
        <title>Novel species of the genus Vogesella isolated from rivers.</title>
        <authorList>
            <person name="Lu H."/>
        </authorList>
    </citation>
    <scope>NUCLEOTIDE SEQUENCE [LARGE SCALE GENOMIC DNA]</scope>
    <source>
        <strain evidence="7 8">DC21W</strain>
    </source>
</reference>
<proteinExistence type="inferred from homology"/>
<keyword evidence="4" id="KW-0812">Transmembrane</keyword>
<organism evidence="7 8">
    <name type="scientific">Vogesella aquatica</name>
    <dbReference type="NCBI Taxonomy" id="2984206"/>
    <lineage>
        <taxon>Bacteria</taxon>
        <taxon>Pseudomonadati</taxon>
        <taxon>Pseudomonadota</taxon>
        <taxon>Betaproteobacteria</taxon>
        <taxon>Neisseriales</taxon>
        <taxon>Chromobacteriaceae</taxon>
        <taxon>Vogesella</taxon>
    </lineage>
</organism>
<feature type="domain" description="Methyl-accepting transducer" evidence="5">
    <location>
        <begin position="385"/>
        <end position="621"/>
    </location>
</feature>
<evidence type="ECO:0000259" key="5">
    <source>
        <dbReference type="PROSITE" id="PS50111"/>
    </source>
</evidence>
<dbReference type="Pfam" id="PF08376">
    <property type="entry name" value="NIT"/>
    <property type="match status" value="1"/>
</dbReference>
<dbReference type="Pfam" id="PF00015">
    <property type="entry name" value="MCPsignal"/>
    <property type="match status" value="1"/>
</dbReference>
<name>A0ABT5ITP3_9NEIS</name>
<evidence type="ECO:0000256" key="2">
    <source>
        <dbReference type="ARBA" id="ARBA00029447"/>
    </source>
</evidence>
<feature type="domain" description="HAMP" evidence="6">
    <location>
        <begin position="327"/>
        <end position="380"/>
    </location>
</feature>
<sequence>MLSRLGIGHKLLLLVLPFGGAACVLGVTLSLQRYEVFSEMRSAQELVAVATQSANLIDGLQTERGLSNGYLSGQGPLPDKLKEARQKTDQSLSSLAGVVGTLSAGDLAGSSQRVVTDVQNLLTKRGLVDSRGIPATEAFAAYSEQIDAQLALMASLGRATDAGDVIRYSTSLSNLLCVKEYAGRERGFVNGLLSGGPISLAGLEQAASLQARQDMCASQLLLLSPVYINDAMRPYLQSDAATALKALRQALHATEPGTAASIEPELWFTAATAQIVQLKKAQDDLLLRLSNTVEQHQDDASRSLIVTLACSVVLLVLLIFGGGAVYRSIRYPIVRLSGLMQDMSHNLDLAVRAKLEGSDEIAGMGQAFDRLVSAFGETLKDVKLNAHQLVKASDALQAVSARAANAAEAQSTSSSGIAAAVEQMTVGIASVSDNTRDNLQVVQQMQEGVNVGRHRMQATAAAMTQTASSVEGAGQVIQDLAEKSQNIRRIITAIREIADQTNLLALNAAIEAARAGEMGRGFAVVADEVRKLAERTGKETVEIASLIETMTAGTNDASSRMQQAHSQMSEGLQLVQASLDELGRIHQEADLSASKSQDTAAAMQQQSAASNEVAVNVSRIASLAEDNAAIVDEAAQLANQLKQTATTLVGYVDRFKHTSS</sequence>
<dbReference type="PANTHER" id="PTHR32089">
    <property type="entry name" value="METHYL-ACCEPTING CHEMOTAXIS PROTEIN MCPB"/>
    <property type="match status" value="1"/>
</dbReference>
<dbReference type="Pfam" id="PF00672">
    <property type="entry name" value="HAMP"/>
    <property type="match status" value="1"/>
</dbReference>
<dbReference type="CDD" id="cd06225">
    <property type="entry name" value="HAMP"/>
    <property type="match status" value="1"/>
</dbReference>
<dbReference type="SMART" id="SM00304">
    <property type="entry name" value="HAMP"/>
    <property type="match status" value="2"/>
</dbReference>
<dbReference type="PROSITE" id="PS51257">
    <property type="entry name" value="PROKAR_LIPOPROTEIN"/>
    <property type="match status" value="1"/>
</dbReference>
<dbReference type="PANTHER" id="PTHR32089:SF112">
    <property type="entry name" value="LYSOZYME-LIKE PROTEIN-RELATED"/>
    <property type="match status" value="1"/>
</dbReference>
<keyword evidence="4" id="KW-0472">Membrane</keyword>
<dbReference type="PROSITE" id="PS50885">
    <property type="entry name" value="HAMP"/>
    <property type="match status" value="1"/>
</dbReference>
<evidence type="ECO:0000256" key="4">
    <source>
        <dbReference type="SAM" id="Phobius"/>
    </source>
</evidence>
<dbReference type="InterPro" id="IPR004089">
    <property type="entry name" value="MCPsignal_dom"/>
</dbReference>
<dbReference type="SUPFAM" id="SSF58104">
    <property type="entry name" value="Methyl-accepting chemotaxis protein (MCP) signaling domain"/>
    <property type="match status" value="1"/>
</dbReference>
<dbReference type="InterPro" id="IPR003660">
    <property type="entry name" value="HAMP_dom"/>
</dbReference>
<dbReference type="Gene3D" id="1.10.287.950">
    <property type="entry name" value="Methyl-accepting chemotaxis protein"/>
    <property type="match status" value="1"/>
</dbReference>
<evidence type="ECO:0000256" key="1">
    <source>
        <dbReference type="ARBA" id="ARBA00023224"/>
    </source>
</evidence>